<dbReference type="EMBL" id="VKKY01000002">
    <property type="protein sequence ID" value="KAA3438456.1"/>
    <property type="molecule type" value="Genomic_DNA"/>
</dbReference>
<sequence length="102" mass="11006">MNAYMPGQNNLIELRHTKTGSTSKFEMFVNGVSVGAATTTTVADVAGYSTNAFNLSAGVSTASYLGSYGEIFIVKNTGKTETQVLEESTIIKTYFKKYRITA</sequence>
<name>A0A5B6TE65_9BACT</name>
<organism evidence="1 2">
    <name type="scientific">Rufibacter hautae</name>
    <dbReference type="NCBI Taxonomy" id="2595005"/>
    <lineage>
        <taxon>Bacteria</taxon>
        <taxon>Pseudomonadati</taxon>
        <taxon>Bacteroidota</taxon>
        <taxon>Cytophagia</taxon>
        <taxon>Cytophagales</taxon>
        <taxon>Hymenobacteraceae</taxon>
        <taxon>Rufibacter</taxon>
    </lineage>
</organism>
<reference evidence="1 2" key="1">
    <citation type="submission" date="2019-07" db="EMBL/GenBank/DDBJ databases">
        <title>Rufibacter sp. nov., isolated from lake sediment.</title>
        <authorList>
            <person name="Qu J.-H."/>
        </authorList>
    </citation>
    <scope>NUCLEOTIDE SEQUENCE [LARGE SCALE GENOMIC DNA]</scope>
    <source>
        <strain evidence="1 2">NBS58-1</strain>
    </source>
</reference>
<accession>A0A5B6TE65</accession>
<gene>
    <name evidence="1" type="ORF">FOA19_14570</name>
</gene>
<proteinExistence type="predicted"/>
<dbReference type="AlphaFoldDB" id="A0A5B6TE65"/>
<dbReference type="Proteomes" id="UP000324133">
    <property type="component" value="Unassembled WGS sequence"/>
</dbReference>
<evidence type="ECO:0000313" key="1">
    <source>
        <dbReference type="EMBL" id="KAA3438456.1"/>
    </source>
</evidence>
<comment type="caution">
    <text evidence="1">The sequence shown here is derived from an EMBL/GenBank/DDBJ whole genome shotgun (WGS) entry which is preliminary data.</text>
</comment>
<evidence type="ECO:0000313" key="2">
    <source>
        <dbReference type="Proteomes" id="UP000324133"/>
    </source>
</evidence>
<protein>
    <submittedName>
        <fullName evidence="1">Uncharacterized protein</fullName>
    </submittedName>
</protein>
<keyword evidence="2" id="KW-1185">Reference proteome</keyword>